<evidence type="ECO:0000313" key="2">
    <source>
        <dbReference type="Proteomes" id="UP000182486"/>
    </source>
</evidence>
<dbReference type="EMBL" id="MEIA01000439">
    <property type="protein sequence ID" value="OJF11061.1"/>
    <property type="molecule type" value="Genomic_DNA"/>
</dbReference>
<dbReference type="AlphaFoldDB" id="A0A1K0FDZ0"/>
<dbReference type="RefSeq" id="WP_071808371.1">
    <property type="nucleotide sequence ID" value="NZ_MEIA01000439.1"/>
</dbReference>
<reference evidence="1 2" key="1">
    <citation type="submission" date="2016-09" db="EMBL/GenBank/DDBJ databases">
        <title>Couchioplanes caeruleus draft genome sequence.</title>
        <authorList>
            <person name="Sheehan J."/>
            <person name="Caffrey P."/>
        </authorList>
    </citation>
    <scope>NUCLEOTIDE SEQUENCE [LARGE SCALE GENOMIC DNA]</scope>
    <source>
        <strain evidence="1 2">DSM 43634</strain>
    </source>
</reference>
<keyword evidence="2" id="KW-1185">Reference proteome</keyword>
<name>A0A1K0FDZ0_9ACTN</name>
<evidence type="ECO:0000313" key="1">
    <source>
        <dbReference type="EMBL" id="OJF11061.1"/>
    </source>
</evidence>
<protein>
    <recommendedName>
        <fullName evidence="3">MFS transporter</fullName>
    </recommendedName>
</protein>
<organism evidence="1 2">
    <name type="scientific">Couchioplanes caeruleus subsp. caeruleus</name>
    <dbReference type="NCBI Taxonomy" id="56427"/>
    <lineage>
        <taxon>Bacteria</taxon>
        <taxon>Bacillati</taxon>
        <taxon>Actinomycetota</taxon>
        <taxon>Actinomycetes</taxon>
        <taxon>Micromonosporales</taxon>
        <taxon>Micromonosporaceae</taxon>
        <taxon>Couchioplanes</taxon>
    </lineage>
</organism>
<gene>
    <name evidence="1" type="ORF">BG844_28335</name>
</gene>
<sequence length="79" mass="7912">MRSLPIRMLAFDRFLQVRKAAEAEAGFGVRLLMSFGLGCVTGLAMGTATAGVEPADAGAAGAAVNAMQQVGGSLGTALL</sequence>
<comment type="caution">
    <text evidence="1">The sequence shown here is derived from an EMBL/GenBank/DDBJ whole genome shotgun (WGS) entry which is preliminary data.</text>
</comment>
<accession>A0A1K0FDZ0</accession>
<dbReference type="Proteomes" id="UP000182486">
    <property type="component" value="Unassembled WGS sequence"/>
</dbReference>
<evidence type="ECO:0008006" key="3">
    <source>
        <dbReference type="Google" id="ProtNLM"/>
    </source>
</evidence>
<proteinExistence type="predicted"/>